<evidence type="ECO:0000313" key="1">
    <source>
        <dbReference type="EMBL" id="OMO55827.1"/>
    </source>
</evidence>
<dbReference type="Gramene" id="OMO55827">
    <property type="protein sequence ID" value="OMO55827"/>
    <property type="gene ID" value="CCACVL1_26981"/>
</dbReference>
<reference evidence="1 2" key="1">
    <citation type="submission" date="2013-09" db="EMBL/GenBank/DDBJ databases">
        <title>Corchorus capsularis genome sequencing.</title>
        <authorList>
            <person name="Alam M."/>
            <person name="Haque M.S."/>
            <person name="Islam M.S."/>
            <person name="Emdad E.M."/>
            <person name="Islam M.M."/>
            <person name="Ahmed B."/>
            <person name="Halim A."/>
            <person name="Hossen Q.M.M."/>
            <person name="Hossain M.Z."/>
            <person name="Ahmed R."/>
            <person name="Khan M.M."/>
            <person name="Islam R."/>
            <person name="Rashid M.M."/>
            <person name="Khan S.A."/>
            <person name="Rahman M.S."/>
            <person name="Alam M."/>
        </authorList>
    </citation>
    <scope>NUCLEOTIDE SEQUENCE [LARGE SCALE GENOMIC DNA]</scope>
    <source>
        <strain evidence="2">cv. CVL-1</strain>
        <tissue evidence="1">Whole seedling</tissue>
    </source>
</reference>
<accession>A0A1R3GCN1</accession>
<dbReference type="EMBL" id="AWWV01014564">
    <property type="protein sequence ID" value="OMO55827.1"/>
    <property type="molecule type" value="Genomic_DNA"/>
</dbReference>
<sequence>MALLWGTKTYHHVSSRVSRRQLQTTAANLPI</sequence>
<proteinExistence type="predicted"/>
<dbReference type="AlphaFoldDB" id="A0A1R3GCN1"/>
<comment type="caution">
    <text evidence="1">The sequence shown here is derived from an EMBL/GenBank/DDBJ whole genome shotgun (WGS) entry which is preliminary data.</text>
</comment>
<dbReference type="Proteomes" id="UP000188268">
    <property type="component" value="Unassembled WGS sequence"/>
</dbReference>
<organism evidence="1 2">
    <name type="scientific">Corchorus capsularis</name>
    <name type="common">Jute</name>
    <dbReference type="NCBI Taxonomy" id="210143"/>
    <lineage>
        <taxon>Eukaryota</taxon>
        <taxon>Viridiplantae</taxon>
        <taxon>Streptophyta</taxon>
        <taxon>Embryophyta</taxon>
        <taxon>Tracheophyta</taxon>
        <taxon>Spermatophyta</taxon>
        <taxon>Magnoliopsida</taxon>
        <taxon>eudicotyledons</taxon>
        <taxon>Gunneridae</taxon>
        <taxon>Pentapetalae</taxon>
        <taxon>rosids</taxon>
        <taxon>malvids</taxon>
        <taxon>Malvales</taxon>
        <taxon>Malvaceae</taxon>
        <taxon>Grewioideae</taxon>
        <taxon>Apeibeae</taxon>
        <taxon>Corchorus</taxon>
    </lineage>
</organism>
<evidence type="ECO:0000313" key="2">
    <source>
        <dbReference type="Proteomes" id="UP000188268"/>
    </source>
</evidence>
<protein>
    <submittedName>
        <fullName evidence="1">Uncharacterized protein</fullName>
    </submittedName>
</protein>
<name>A0A1R3GCN1_COCAP</name>
<gene>
    <name evidence="1" type="ORF">CCACVL1_26981</name>
</gene>
<keyword evidence="2" id="KW-1185">Reference proteome</keyword>